<comment type="similarity">
    <text evidence="1">Belongs to the cytochrome b5 family. MAPR subfamily.</text>
</comment>
<dbReference type="EMBL" id="VJMH01005441">
    <property type="protein sequence ID" value="KAF0695948.1"/>
    <property type="molecule type" value="Genomic_DNA"/>
</dbReference>
<evidence type="ECO:0000313" key="4">
    <source>
        <dbReference type="EMBL" id="VFT90095.1"/>
    </source>
</evidence>
<gene>
    <name evidence="4" type="primary">Aste57867_13255</name>
    <name evidence="3" type="ORF">As57867_013206</name>
    <name evidence="4" type="ORF">ASTE57867_13255</name>
</gene>
<evidence type="ECO:0000313" key="5">
    <source>
        <dbReference type="Proteomes" id="UP000332933"/>
    </source>
</evidence>
<dbReference type="Proteomes" id="UP000332933">
    <property type="component" value="Unassembled WGS sequence"/>
</dbReference>
<evidence type="ECO:0000259" key="2">
    <source>
        <dbReference type="SMART" id="SM01117"/>
    </source>
</evidence>
<keyword evidence="5" id="KW-1185">Reference proteome</keyword>
<evidence type="ECO:0000256" key="1">
    <source>
        <dbReference type="ARBA" id="ARBA00038357"/>
    </source>
</evidence>
<protein>
    <submittedName>
        <fullName evidence="4">Aste57867_13255 protein</fullName>
    </submittedName>
</protein>
<reference evidence="4 5" key="1">
    <citation type="submission" date="2019-03" db="EMBL/GenBank/DDBJ databases">
        <authorList>
            <person name="Gaulin E."/>
            <person name="Dumas B."/>
        </authorList>
    </citation>
    <scope>NUCLEOTIDE SEQUENCE [LARGE SCALE GENOMIC DNA]</scope>
    <source>
        <strain evidence="4">CBS 568.67</strain>
    </source>
</reference>
<dbReference type="Gene3D" id="3.10.120.10">
    <property type="entry name" value="Cytochrome b5-like heme/steroid binding domain"/>
    <property type="match status" value="1"/>
</dbReference>
<dbReference type="EMBL" id="CAADRA010005462">
    <property type="protein sequence ID" value="VFT90095.1"/>
    <property type="molecule type" value="Genomic_DNA"/>
</dbReference>
<dbReference type="GO" id="GO:0012505">
    <property type="term" value="C:endomembrane system"/>
    <property type="evidence" value="ECO:0007669"/>
    <property type="project" value="TreeGrafter"/>
</dbReference>
<dbReference type="PANTHER" id="PTHR10281">
    <property type="entry name" value="MEMBRANE-ASSOCIATED PROGESTERONE RECEPTOR COMPONENT-RELATED"/>
    <property type="match status" value="1"/>
</dbReference>
<name>A0A485KXY3_9STRA</name>
<dbReference type="PANTHER" id="PTHR10281:SF76">
    <property type="entry name" value="CALCUTTA CUP-RELATED"/>
    <property type="match status" value="1"/>
</dbReference>
<reference evidence="3" key="2">
    <citation type="submission" date="2019-06" db="EMBL/GenBank/DDBJ databases">
        <title>Genomics analysis of Aphanomyces spp. identifies a new class of oomycete effector associated with host adaptation.</title>
        <authorList>
            <person name="Gaulin E."/>
        </authorList>
    </citation>
    <scope>NUCLEOTIDE SEQUENCE</scope>
    <source>
        <strain evidence="3">CBS 578.67</strain>
    </source>
</reference>
<dbReference type="SMART" id="SM01117">
    <property type="entry name" value="Cyt-b5"/>
    <property type="match status" value="1"/>
</dbReference>
<proteinExistence type="inferred from homology"/>
<feature type="domain" description="Cytochrome b5 heme-binding" evidence="2">
    <location>
        <begin position="59"/>
        <end position="155"/>
    </location>
</feature>
<dbReference type="GO" id="GO:0016020">
    <property type="term" value="C:membrane"/>
    <property type="evidence" value="ECO:0007669"/>
    <property type="project" value="TreeGrafter"/>
</dbReference>
<dbReference type="SUPFAM" id="SSF55856">
    <property type="entry name" value="Cytochrome b5-like heme/steroid binding domain"/>
    <property type="match status" value="1"/>
</dbReference>
<dbReference type="OrthoDB" id="547796at2759"/>
<dbReference type="InterPro" id="IPR036400">
    <property type="entry name" value="Cyt_B5-like_heme/steroid_sf"/>
</dbReference>
<evidence type="ECO:0000313" key="3">
    <source>
        <dbReference type="EMBL" id="KAF0695948.1"/>
    </source>
</evidence>
<sequence length="163" mass="18105">MAKSTLFLGLAVIIGLIGVFWPQIEELIFQKCPVTFFGLREPRTGGTTDVGEDYLTKVFSLHELNQFDGSDPAQPIYLAVGGIVLDVSSGRKFYEKGAGYSQFAGQACTRALVIASLEKKDISDDTADFTPAQEKEMEETLKFYYGKYPKVGVLEKKRFPELD</sequence>
<dbReference type="InterPro" id="IPR050577">
    <property type="entry name" value="MAPR/NEUFC/NENF-like"/>
</dbReference>
<dbReference type="InterPro" id="IPR001199">
    <property type="entry name" value="Cyt_B5-like_heme/steroid-bd"/>
</dbReference>
<dbReference type="AlphaFoldDB" id="A0A485KXY3"/>
<accession>A0A485KXY3</accession>
<organism evidence="4 5">
    <name type="scientific">Aphanomyces stellatus</name>
    <dbReference type="NCBI Taxonomy" id="120398"/>
    <lineage>
        <taxon>Eukaryota</taxon>
        <taxon>Sar</taxon>
        <taxon>Stramenopiles</taxon>
        <taxon>Oomycota</taxon>
        <taxon>Saprolegniomycetes</taxon>
        <taxon>Saprolegniales</taxon>
        <taxon>Verrucalvaceae</taxon>
        <taxon>Aphanomyces</taxon>
    </lineage>
</organism>